<dbReference type="InterPro" id="IPR014746">
    <property type="entry name" value="Gln_synth/guanido_kin_cat_dom"/>
</dbReference>
<evidence type="ECO:0000256" key="4">
    <source>
        <dbReference type="ARBA" id="ARBA00022840"/>
    </source>
</evidence>
<dbReference type="GO" id="GO:0006750">
    <property type="term" value="P:glutathione biosynthetic process"/>
    <property type="evidence" value="ECO:0007669"/>
    <property type="project" value="InterPro"/>
</dbReference>
<dbReference type="EC" id="6.3.2.2" evidence="1"/>
<dbReference type="AlphaFoldDB" id="A0A383E0I4"/>
<keyword evidence="3" id="KW-0547">Nucleotide-binding</keyword>
<reference evidence="6" key="1">
    <citation type="submission" date="2018-05" db="EMBL/GenBank/DDBJ databases">
        <authorList>
            <person name="Lanie J.A."/>
            <person name="Ng W.-L."/>
            <person name="Kazmierczak K.M."/>
            <person name="Andrzejewski T.M."/>
            <person name="Davidsen T.M."/>
            <person name="Wayne K.J."/>
            <person name="Tettelin H."/>
            <person name="Glass J.I."/>
            <person name="Rusch D."/>
            <person name="Podicherti R."/>
            <person name="Tsui H.-C.T."/>
            <person name="Winkler M.E."/>
        </authorList>
    </citation>
    <scope>NUCLEOTIDE SEQUENCE</scope>
</reference>
<dbReference type="PANTHER" id="PTHR34378">
    <property type="entry name" value="GLUTAMATE--CYSTEINE LIGASE, CHLOROPLASTIC"/>
    <property type="match status" value="1"/>
</dbReference>
<dbReference type="InterPro" id="IPR035434">
    <property type="entry name" value="GCL_bact_plant"/>
</dbReference>
<evidence type="ECO:0000256" key="3">
    <source>
        <dbReference type="ARBA" id="ARBA00022741"/>
    </source>
</evidence>
<feature type="non-terminal residue" evidence="6">
    <location>
        <position position="1"/>
    </location>
</feature>
<keyword evidence="4" id="KW-0067">ATP-binding</keyword>
<protein>
    <recommendedName>
        <fullName evidence="1">glutamate--cysteine ligase</fullName>
        <ecNumber evidence="1">6.3.2.2</ecNumber>
    </recommendedName>
</protein>
<dbReference type="Pfam" id="PF04107">
    <property type="entry name" value="GCS2"/>
    <property type="match status" value="1"/>
</dbReference>
<sequence>STCSIQTNLDYANENDMFKKVRIGFVLQPFITALFANSPIINKKKSRFLSYRSYVWSNTDKKRCGIIPEVFSKKFTFEKYVSYLLKVPMYFVVKDGKYIEVDNQSFEDFLNGKLKKFPKQLPTLEDLENHISTIFTDVRIKQYIEMRGADSGSWARICALPALWVGLLYNKTILDQTFLMLKNWKLEEIYQLNKDVQKYGLKSKLRGKKIQNICIEILKLAQKGLSLRDCLNK</sequence>
<proteinExistence type="predicted"/>
<evidence type="ECO:0000313" key="6">
    <source>
        <dbReference type="EMBL" id="SVE50231.1"/>
    </source>
</evidence>
<organism evidence="6">
    <name type="scientific">marine metagenome</name>
    <dbReference type="NCBI Taxonomy" id="408172"/>
    <lineage>
        <taxon>unclassified sequences</taxon>
        <taxon>metagenomes</taxon>
        <taxon>ecological metagenomes</taxon>
    </lineage>
</organism>
<keyword evidence="5" id="KW-0812">Transmembrane</keyword>
<dbReference type="GO" id="GO:0005524">
    <property type="term" value="F:ATP binding"/>
    <property type="evidence" value="ECO:0007669"/>
    <property type="project" value="UniProtKB-KW"/>
</dbReference>
<dbReference type="InterPro" id="IPR006336">
    <property type="entry name" value="GCS2"/>
</dbReference>
<dbReference type="EMBL" id="UINC01221765">
    <property type="protein sequence ID" value="SVE50231.1"/>
    <property type="molecule type" value="Genomic_DNA"/>
</dbReference>
<evidence type="ECO:0000256" key="2">
    <source>
        <dbReference type="ARBA" id="ARBA00022598"/>
    </source>
</evidence>
<gene>
    <name evidence="6" type="ORF">METZ01_LOCUS503085</name>
</gene>
<feature type="transmembrane region" description="Helical" evidence="5">
    <location>
        <begin position="23"/>
        <end position="42"/>
    </location>
</feature>
<dbReference type="GO" id="GO:0004357">
    <property type="term" value="F:glutamate-cysteine ligase activity"/>
    <property type="evidence" value="ECO:0007669"/>
    <property type="project" value="UniProtKB-EC"/>
</dbReference>
<keyword evidence="5" id="KW-1133">Transmembrane helix</keyword>
<dbReference type="SUPFAM" id="SSF55931">
    <property type="entry name" value="Glutamine synthetase/guanido kinase"/>
    <property type="match status" value="1"/>
</dbReference>
<dbReference type="PANTHER" id="PTHR34378:SF1">
    <property type="entry name" value="GLUTAMATE--CYSTEINE LIGASE, CHLOROPLASTIC"/>
    <property type="match status" value="1"/>
</dbReference>
<name>A0A383E0I4_9ZZZZ</name>
<evidence type="ECO:0000256" key="1">
    <source>
        <dbReference type="ARBA" id="ARBA00012220"/>
    </source>
</evidence>
<keyword evidence="2" id="KW-0436">Ligase</keyword>
<keyword evidence="5" id="KW-0472">Membrane</keyword>
<evidence type="ECO:0000256" key="5">
    <source>
        <dbReference type="SAM" id="Phobius"/>
    </source>
</evidence>
<feature type="non-terminal residue" evidence="6">
    <location>
        <position position="233"/>
    </location>
</feature>
<dbReference type="Gene3D" id="3.30.590.20">
    <property type="match status" value="1"/>
</dbReference>
<accession>A0A383E0I4</accession>